<dbReference type="PANTHER" id="PTHR34693:SF2">
    <property type="entry name" value="DUF3602 DOMAIN-CONTAINING PROTEIN"/>
    <property type="match status" value="1"/>
</dbReference>
<organism evidence="2 3">
    <name type="scientific">Viridothelium virens</name>
    <name type="common">Speckled blister lichen</name>
    <name type="synonym">Trypethelium virens</name>
    <dbReference type="NCBI Taxonomy" id="1048519"/>
    <lineage>
        <taxon>Eukaryota</taxon>
        <taxon>Fungi</taxon>
        <taxon>Dikarya</taxon>
        <taxon>Ascomycota</taxon>
        <taxon>Pezizomycotina</taxon>
        <taxon>Dothideomycetes</taxon>
        <taxon>Dothideomycetes incertae sedis</taxon>
        <taxon>Trypetheliales</taxon>
        <taxon>Trypetheliaceae</taxon>
        <taxon>Viridothelium</taxon>
    </lineage>
</organism>
<evidence type="ECO:0000256" key="1">
    <source>
        <dbReference type="SAM" id="MobiDB-lite"/>
    </source>
</evidence>
<dbReference type="AlphaFoldDB" id="A0A6A6H333"/>
<dbReference type="Proteomes" id="UP000800092">
    <property type="component" value="Unassembled WGS sequence"/>
</dbReference>
<name>A0A6A6H333_VIRVR</name>
<dbReference type="Pfam" id="PF12223">
    <property type="entry name" value="DUF3602"/>
    <property type="match status" value="1"/>
</dbReference>
<dbReference type="InterPro" id="IPR053203">
    <property type="entry name" value="Cisplatin_resist-associated"/>
</dbReference>
<evidence type="ECO:0000313" key="3">
    <source>
        <dbReference type="Proteomes" id="UP000800092"/>
    </source>
</evidence>
<keyword evidence="3" id="KW-1185">Reference proteome</keyword>
<feature type="compositionally biased region" description="Low complexity" evidence="1">
    <location>
        <begin position="127"/>
        <end position="147"/>
    </location>
</feature>
<evidence type="ECO:0000313" key="2">
    <source>
        <dbReference type="EMBL" id="KAF2232299.1"/>
    </source>
</evidence>
<feature type="compositionally biased region" description="Polar residues" evidence="1">
    <location>
        <begin position="26"/>
        <end position="38"/>
    </location>
</feature>
<feature type="compositionally biased region" description="Low complexity" evidence="1">
    <location>
        <begin position="51"/>
        <end position="61"/>
    </location>
</feature>
<reference evidence="2" key="1">
    <citation type="journal article" date="2020" name="Stud. Mycol.">
        <title>101 Dothideomycetes genomes: a test case for predicting lifestyles and emergence of pathogens.</title>
        <authorList>
            <person name="Haridas S."/>
            <person name="Albert R."/>
            <person name="Binder M."/>
            <person name="Bloem J."/>
            <person name="Labutti K."/>
            <person name="Salamov A."/>
            <person name="Andreopoulos B."/>
            <person name="Baker S."/>
            <person name="Barry K."/>
            <person name="Bills G."/>
            <person name="Bluhm B."/>
            <person name="Cannon C."/>
            <person name="Castanera R."/>
            <person name="Culley D."/>
            <person name="Daum C."/>
            <person name="Ezra D."/>
            <person name="Gonzalez J."/>
            <person name="Henrissat B."/>
            <person name="Kuo A."/>
            <person name="Liang C."/>
            <person name="Lipzen A."/>
            <person name="Lutzoni F."/>
            <person name="Magnuson J."/>
            <person name="Mondo S."/>
            <person name="Nolan M."/>
            <person name="Ohm R."/>
            <person name="Pangilinan J."/>
            <person name="Park H.-J."/>
            <person name="Ramirez L."/>
            <person name="Alfaro M."/>
            <person name="Sun H."/>
            <person name="Tritt A."/>
            <person name="Yoshinaga Y."/>
            <person name="Zwiers L.-H."/>
            <person name="Turgeon B."/>
            <person name="Goodwin S."/>
            <person name="Spatafora J."/>
            <person name="Crous P."/>
            <person name="Grigoriev I."/>
        </authorList>
    </citation>
    <scope>NUCLEOTIDE SEQUENCE</scope>
    <source>
        <strain evidence="2">Tuck. ex Michener</strain>
    </source>
</reference>
<dbReference type="EMBL" id="ML991817">
    <property type="protein sequence ID" value="KAF2232299.1"/>
    <property type="molecule type" value="Genomic_DNA"/>
</dbReference>
<dbReference type="PANTHER" id="PTHR34693">
    <property type="entry name" value="PROTEIN PAR32"/>
    <property type="match status" value="1"/>
</dbReference>
<accession>A0A6A6H333</accession>
<gene>
    <name evidence="2" type="ORF">EV356DRAFT_517598</name>
</gene>
<feature type="region of interest" description="Disordered" evidence="1">
    <location>
        <begin position="1"/>
        <end position="71"/>
    </location>
</feature>
<dbReference type="OrthoDB" id="5424462at2759"/>
<protein>
    <submittedName>
        <fullName evidence="2">Uncharacterized protein</fullName>
    </submittedName>
</protein>
<sequence>MPFHLTEPHPSTSRPCIPTGRGGAGNYTTVPRNVTAGPTATGPASLAPHLSSSSSRRVVTSGRGGAGNIAPSSERAIFSFDEELAHAQRLADRAAPVYHCGRGGAGNVASEGVGAYASGYGYGKRQGSASSELSFRSEGSERSGSGRSAKRSLEGAWSKVSKTFGRQ</sequence>
<feature type="region of interest" description="Disordered" evidence="1">
    <location>
        <begin position="124"/>
        <end position="167"/>
    </location>
</feature>
<dbReference type="InterPro" id="IPR022024">
    <property type="entry name" value="DUF3602"/>
</dbReference>
<proteinExistence type="predicted"/>